<organism evidence="1">
    <name type="scientific">marine sediment metagenome</name>
    <dbReference type="NCBI Taxonomy" id="412755"/>
    <lineage>
        <taxon>unclassified sequences</taxon>
        <taxon>metagenomes</taxon>
        <taxon>ecological metagenomes</taxon>
    </lineage>
</organism>
<gene>
    <name evidence="1" type="ORF">S01H4_20353</name>
</gene>
<comment type="caution">
    <text evidence="1">The sequence shown here is derived from an EMBL/GenBank/DDBJ whole genome shotgun (WGS) entry which is preliminary data.</text>
</comment>
<sequence length="30" mass="3661">EEYTLGKCKEEKTNADIDIKYLSYLVFKYR</sequence>
<evidence type="ECO:0000313" key="1">
    <source>
        <dbReference type="EMBL" id="GAG63634.1"/>
    </source>
</evidence>
<reference evidence="1" key="1">
    <citation type="journal article" date="2014" name="Front. Microbiol.">
        <title>High frequency of phylogenetically diverse reductive dehalogenase-homologous genes in deep subseafloor sedimentary metagenomes.</title>
        <authorList>
            <person name="Kawai M."/>
            <person name="Futagami T."/>
            <person name="Toyoda A."/>
            <person name="Takaki Y."/>
            <person name="Nishi S."/>
            <person name="Hori S."/>
            <person name="Arai W."/>
            <person name="Tsubouchi T."/>
            <person name="Morono Y."/>
            <person name="Uchiyama I."/>
            <person name="Ito T."/>
            <person name="Fujiyama A."/>
            <person name="Inagaki F."/>
            <person name="Takami H."/>
        </authorList>
    </citation>
    <scope>NUCLEOTIDE SEQUENCE</scope>
    <source>
        <strain evidence="1">Expedition CK06-06</strain>
    </source>
</reference>
<feature type="non-terminal residue" evidence="1">
    <location>
        <position position="1"/>
    </location>
</feature>
<dbReference type="AlphaFoldDB" id="X0Z3P6"/>
<accession>X0Z3P6</accession>
<protein>
    <submittedName>
        <fullName evidence="1">Uncharacterized protein</fullName>
    </submittedName>
</protein>
<name>X0Z3P6_9ZZZZ</name>
<dbReference type="EMBL" id="BART01009144">
    <property type="protein sequence ID" value="GAG63634.1"/>
    <property type="molecule type" value="Genomic_DNA"/>
</dbReference>
<proteinExistence type="predicted"/>